<protein>
    <submittedName>
        <fullName evidence="1">Uncharacterized protein</fullName>
    </submittedName>
</protein>
<comment type="caution">
    <text evidence="1">The sequence shown here is derived from an EMBL/GenBank/DDBJ whole genome shotgun (WGS) entry which is preliminary data.</text>
</comment>
<sequence length="36" mass="4283">MKFIPHDYQKFAVRYIEKHRIAAILLNMGLGYAFVK</sequence>
<organism evidence="1 2">
    <name type="scientific">Acetobacterium wieringae</name>
    <dbReference type="NCBI Taxonomy" id="52694"/>
    <lineage>
        <taxon>Bacteria</taxon>
        <taxon>Bacillati</taxon>
        <taxon>Bacillota</taxon>
        <taxon>Clostridia</taxon>
        <taxon>Eubacteriales</taxon>
        <taxon>Eubacteriaceae</taxon>
        <taxon>Acetobacterium</taxon>
    </lineage>
</organism>
<evidence type="ECO:0000313" key="1">
    <source>
        <dbReference type="EMBL" id="OFV69603.1"/>
    </source>
</evidence>
<name>A0A1F2PEC2_9FIRM</name>
<dbReference type="Proteomes" id="UP000176244">
    <property type="component" value="Unassembled WGS sequence"/>
</dbReference>
<dbReference type="EMBL" id="LKEU01000037">
    <property type="protein sequence ID" value="OFV69603.1"/>
    <property type="molecule type" value="Genomic_DNA"/>
</dbReference>
<proteinExistence type="predicted"/>
<evidence type="ECO:0000313" key="2">
    <source>
        <dbReference type="Proteomes" id="UP000176244"/>
    </source>
</evidence>
<reference evidence="1 2" key="1">
    <citation type="submission" date="2015-09" db="EMBL/GenBank/DDBJ databases">
        <title>Genome sequence of Acetobacterium wieringae DSM 1911.</title>
        <authorList>
            <person name="Poehlein A."/>
            <person name="Bengelsdorf F.R."/>
            <person name="Schiel-Bengelsdorf B."/>
            <person name="Duerre P."/>
            <person name="Daniel R."/>
        </authorList>
    </citation>
    <scope>NUCLEOTIDE SEQUENCE [LARGE SCALE GENOMIC DNA]</scope>
    <source>
        <strain evidence="1 2">DSM 1911</strain>
    </source>
</reference>
<dbReference type="AlphaFoldDB" id="A0A1F2PEC2"/>
<accession>A0A1F2PEC2</accession>
<gene>
    <name evidence="1" type="ORF">ACWI_27400</name>
</gene>
<dbReference type="STRING" id="52694.ACWI_27400"/>